<dbReference type="InterPro" id="IPR036866">
    <property type="entry name" value="RibonucZ/Hydroxyglut_hydro"/>
</dbReference>
<dbReference type="RefSeq" id="WP_208010971.1">
    <property type="nucleotide sequence ID" value="NZ_CP071796.1"/>
</dbReference>
<dbReference type="KEGG" id="otd:J1M35_09525"/>
<dbReference type="PANTHER" id="PTHR47619">
    <property type="entry name" value="METALLO-HYDROLASE YYCJ-RELATED"/>
    <property type="match status" value="1"/>
</dbReference>
<dbReference type="Gene3D" id="3.60.15.10">
    <property type="entry name" value="Ribonuclease Z/Hydroxyacylglutathione hydrolase-like"/>
    <property type="match status" value="1"/>
</dbReference>
<reference evidence="2" key="1">
    <citation type="submission" date="2021-03" db="EMBL/GenBank/DDBJ databases">
        <title>Ottowia sp. 27C isolated from the cloaca of a Giant Asian pond turtle (Heosemys grandis).</title>
        <authorList>
            <person name="Spergser J."/>
            <person name="Busse H.-J."/>
        </authorList>
    </citation>
    <scope>NUCLEOTIDE SEQUENCE</scope>
    <source>
        <strain evidence="2">27C</strain>
    </source>
</reference>
<dbReference type="EMBL" id="CP071796">
    <property type="protein sequence ID" value="QTD47075.1"/>
    <property type="molecule type" value="Genomic_DNA"/>
</dbReference>
<name>A0A975CIQ9_9BURK</name>
<dbReference type="Pfam" id="PF12706">
    <property type="entry name" value="Lactamase_B_2"/>
    <property type="match status" value="1"/>
</dbReference>
<sequence length="257" mass="27587">MLRFRSLASGSSGNATLIEASDGVHRTRVLVDCGLGLRQLMACLAADNLSPADLDGIFITHEHGDHIGCAPMLAARYGIPLWTSAGTAQYAAFDGLQSALHLVRDGQVFAIGGIQFHPFTVPHDAREPLQLRCTDGDRVLGLMTDTGHVTGHALAALAHCHALILESNHDIDLLSQSSYPEFLKRRVGGQHGHLSNVQAAAALAKLRHDRLNTVVAAHLSERNNRPDLVRRVLATVLGCGDSDVLLAERQGRGWLSV</sequence>
<evidence type="ECO:0000313" key="3">
    <source>
        <dbReference type="Proteomes" id="UP000663903"/>
    </source>
</evidence>
<feature type="domain" description="Metallo-beta-lactamase" evidence="1">
    <location>
        <begin position="12"/>
        <end position="191"/>
    </location>
</feature>
<dbReference type="PANTHER" id="PTHR47619:SF1">
    <property type="entry name" value="EXODEOXYRIBONUCLEASE WALJ"/>
    <property type="match status" value="1"/>
</dbReference>
<protein>
    <submittedName>
        <fullName evidence="2">MBL fold metallo-hydrolase</fullName>
    </submittedName>
</protein>
<dbReference type="AlphaFoldDB" id="A0A975CIQ9"/>
<evidence type="ECO:0000259" key="1">
    <source>
        <dbReference type="SMART" id="SM00849"/>
    </source>
</evidence>
<dbReference type="InterPro" id="IPR001279">
    <property type="entry name" value="Metallo-B-lactamas"/>
</dbReference>
<dbReference type="SUPFAM" id="SSF56281">
    <property type="entry name" value="Metallo-hydrolase/oxidoreductase"/>
    <property type="match status" value="1"/>
</dbReference>
<dbReference type="SMART" id="SM00849">
    <property type="entry name" value="Lactamase_B"/>
    <property type="match status" value="1"/>
</dbReference>
<evidence type="ECO:0000313" key="2">
    <source>
        <dbReference type="EMBL" id="QTD47075.1"/>
    </source>
</evidence>
<gene>
    <name evidence="2" type="ORF">J1M35_09525</name>
</gene>
<proteinExistence type="predicted"/>
<dbReference type="Proteomes" id="UP000663903">
    <property type="component" value="Chromosome"/>
</dbReference>
<accession>A0A975CIQ9</accession>
<organism evidence="2 3">
    <name type="scientific">Ottowia testudinis</name>
    <dbReference type="NCBI Taxonomy" id="2816950"/>
    <lineage>
        <taxon>Bacteria</taxon>
        <taxon>Pseudomonadati</taxon>
        <taxon>Pseudomonadota</taxon>
        <taxon>Betaproteobacteria</taxon>
        <taxon>Burkholderiales</taxon>
        <taxon>Comamonadaceae</taxon>
        <taxon>Ottowia</taxon>
    </lineage>
</organism>
<keyword evidence="3" id="KW-1185">Reference proteome</keyword>
<dbReference type="InterPro" id="IPR052533">
    <property type="entry name" value="WalJ/YycJ-like"/>
</dbReference>